<evidence type="ECO:0000313" key="2">
    <source>
        <dbReference type="Proteomes" id="UP000298596"/>
    </source>
</evidence>
<dbReference type="PANTHER" id="PTHR35528:SF3">
    <property type="entry name" value="BLL1675 PROTEIN"/>
    <property type="match status" value="1"/>
</dbReference>
<gene>
    <name evidence="1" type="ORF">D3867_00180</name>
</gene>
<sequence>MRSGKSLFKGQRFTAAVIPCAVRWYLPFPISHRDLERMLGDRGVAFDHTTTFRWIQAYAPGWTSASAHTRSRRPALGG</sequence>
<evidence type="ECO:0000313" key="1">
    <source>
        <dbReference type="EMBL" id="QCO00624.1"/>
    </source>
</evidence>
<proteinExistence type="predicted"/>
<organism evidence="1 2">
    <name type="scientific">Azospirillum brasilense</name>
    <dbReference type="NCBI Taxonomy" id="192"/>
    <lineage>
        <taxon>Bacteria</taxon>
        <taxon>Pseudomonadati</taxon>
        <taxon>Pseudomonadota</taxon>
        <taxon>Alphaproteobacteria</taxon>
        <taxon>Rhodospirillales</taxon>
        <taxon>Azospirillaceae</taxon>
        <taxon>Azospirillum</taxon>
    </lineage>
</organism>
<dbReference type="PANTHER" id="PTHR35528">
    <property type="entry name" value="BLL1675 PROTEIN"/>
    <property type="match status" value="1"/>
</dbReference>
<dbReference type="Proteomes" id="UP000298596">
    <property type="component" value="Chromosome"/>
</dbReference>
<reference evidence="1 2" key="1">
    <citation type="submission" date="2018-09" db="EMBL/GenBank/DDBJ databases">
        <title>Whole genome based analysis of evolution and adaptive divergence in Indian and Brazilian strains of Azospirillum brasilense.</title>
        <authorList>
            <person name="Singh C."/>
            <person name="Tripathi A.K."/>
        </authorList>
    </citation>
    <scope>NUCLEOTIDE SEQUENCE [LARGE SCALE GENOMIC DNA]</scope>
    <source>
        <strain evidence="1 2">MTCC4036</strain>
    </source>
</reference>
<protein>
    <submittedName>
        <fullName evidence="1">IS6 family transposase</fullName>
    </submittedName>
</protein>
<dbReference type="InterPro" id="IPR052183">
    <property type="entry name" value="IS_Transposase"/>
</dbReference>
<dbReference type="AlphaFoldDB" id="A0A4D8PQ88"/>
<accession>A0A4D8PQ88</accession>
<dbReference type="EMBL" id="CP032330">
    <property type="protein sequence ID" value="QCO00624.1"/>
    <property type="molecule type" value="Genomic_DNA"/>
</dbReference>
<name>A0A4D8PQ88_AZOBR</name>